<evidence type="ECO:0000256" key="8">
    <source>
        <dbReference type="ARBA" id="ARBA00023029"/>
    </source>
</evidence>
<dbReference type="GO" id="GO:0046872">
    <property type="term" value="F:metal ion binding"/>
    <property type="evidence" value="ECO:0007669"/>
    <property type="project" value="UniProtKB-KW"/>
</dbReference>
<evidence type="ECO:0000313" key="16">
    <source>
        <dbReference type="EMBL" id="KZT43660.1"/>
    </source>
</evidence>
<gene>
    <name evidence="16" type="ORF">SISSUDRAFT_1096797</name>
</gene>
<sequence length="314" mass="35576">MGVPTTKRDIYYKNLALYKNQSIVDNLLDNIAAALDLTRSHLNVRASPKGLFCGECLTMTLCDGTIIYGNNREGTLIPCSEDIESLQLDEATSWILVVEKEAVFQTLCKIGFVNHESLPGPGVLITGRGYPDVSTRELVHRLTEWVPDEIPCFMLVDADPHGMDILSLYRFGSQRMKHEAENLVSPKLRWIGLRASELTSFGIDRSKLIPLSEQDHKKAMSMLQRPLETMPQKWRKELSNMVHLRYKAEIEILCEAAPADEGKSLTRDQSPDEEMSDADESERLGSEHTRSTIPLHDYLLEKIWHRKNRIAGIS</sequence>
<dbReference type="Gene3D" id="3.40.1360.10">
    <property type="match status" value="1"/>
</dbReference>
<dbReference type="GO" id="GO:0000228">
    <property type="term" value="C:nuclear chromosome"/>
    <property type="evidence" value="ECO:0007669"/>
    <property type="project" value="TreeGrafter"/>
</dbReference>
<keyword evidence="9 12" id="KW-0238">DNA-binding</keyword>
<dbReference type="GO" id="GO:0003677">
    <property type="term" value="F:DNA binding"/>
    <property type="evidence" value="ECO:0007669"/>
    <property type="project" value="UniProtKB-UniRule"/>
</dbReference>
<dbReference type="InterPro" id="IPR013048">
    <property type="entry name" value="Meiotic_Spo11"/>
</dbReference>
<dbReference type="GO" id="GO:0042138">
    <property type="term" value="P:meiotic DNA double-strand break formation"/>
    <property type="evidence" value="ECO:0007669"/>
    <property type="project" value="InterPro"/>
</dbReference>
<feature type="active site" description="O-(5'-phospho-DNA)-tyrosine intermediate" evidence="12">
    <location>
        <position position="12"/>
    </location>
</feature>
<evidence type="ECO:0000256" key="13">
    <source>
        <dbReference type="SAM" id="MobiDB-lite"/>
    </source>
</evidence>
<evidence type="ECO:0000256" key="2">
    <source>
        <dbReference type="ARBA" id="ARBA00001946"/>
    </source>
</evidence>
<dbReference type="Pfam" id="PF04406">
    <property type="entry name" value="TP6A_N"/>
    <property type="match status" value="1"/>
</dbReference>
<keyword evidence="6" id="KW-0479">Metal-binding</keyword>
<evidence type="ECO:0000313" key="17">
    <source>
        <dbReference type="Proteomes" id="UP000076798"/>
    </source>
</evidence>
<protein>
    <recommendedName>
        <fullName evidence="5">DNA topoisomerase (ATP-hydrolyzing)</fullName>
        <ecNumber evidence="5">5.6.2.2</ecNumber>
    </recommendedName>
</protein>
<proteinExistence type="inferred from homology"/>
<dbReference type="InterPro" id="IPR036078">
    <property type="entry name" value="Spo11/TopoVI_A_sf"/>
</dbReference>
<keyword evidence="10 12" id="KW-0413">Isomerase</keyword>
<dbReference type="PROSITE" id="PS52041">
    <property type="entry name" value="TOPO_IIB"/>
    <property type="match status" value="1"/>
</dbReference>
<name>A0A166IE17_9AGAM</name>
<feature type="compositionally biased region" description="Acidic residues" evidence="13">
    <location>
        <begin position="271"/>
        <end position="280"/>
    </location>
</feature>
<dbReference type="EMBL" id="KV428007">
    <property type="protein sequence ID" value="KZT43660.1"/>
    <property type="molecule type" value="Genomic_DNA"/>
</dbReference>
<dbReference type="CDD" id="cd00223">
    <property type="entry name" value="TOPRIM_TopoIIB_SPO"/>
    <property type="match status" value="1"/>
</dbReference>
<comment type="similarity">
    <text evidence="4 12">Belongs to the TOP6A family.</text>
</comment>
<keyword evidence="11" id="KW-0539">Nucleus</keyword>
<dbReference type="STRING" id="1314776.A0A166IE17"/>
<dbReference type="PRINTS" id="PR01551">
    <property type="entry name" value="SPO11HOMOLOG"/>
</dbReference>
<feature type="region of interest" description="Disordered" evidence="13">
    <location>
        <begin position="261"/>
        <end position="289"/>
    </location>
</feature>
<evidence type="ECO:0000256" key="6">
    <source>
        <dbReference type="ARBA" id="ARBA00022723"/>
    </source>
</evidence>
<organism evidence="16 17">
    <name type="scientific">Sistotremastrum suecicum HHB10207 ss-3</name>
    <dbReference type="NCBI Taxonomy" id="1314776"/>
    <lineage>
        <taxon>Eukaryota</taxon>
        <taxon>Fungi</taxon>
        <taxon>Dikarya</taxon>
        <taxon>Basidiomycota</taxon>
        <taxon>Agaricomycotina</taxon>
        <taxon>Agaricomycetes</taxon>
        <taxon>Sistotremastrales</taxon>
        <taxon>Sistotremastraceae</taxon>
        <taxon>Sistotremastrum</taxon>
    </lineage>
</organism>
<dbReference type="InterPro" id="IPR036388">
    <property type="entry name" value="WH-like_DNA-bd_sf"/>
</dbReference>
<evidence type="ECO:0000256" key="12">
    <source>
        <dbReference type="PROSITE-ProRule" id="PRU01385"/>
    </source>
</evidence>
<dbReference type="OrthoDB" id="5377392at2759"/>
<dbReference type="GO" id="GO:0003918">
    <property type="term" value="F:DNA topoisomerase type II (double strand cut, ATP-hydrolyzing) activity"/>
    <property type="evidence" value="ECO:0007669"/>
    <property type="project" value="UniProtKB-UniRule"/>
</dbReference>
<evidence type="ECO:0000256" key="7">
    <source>
        <dbReference type="ARBA" id="ARBA00022842"/>
    </source>
</evidence>
<feature type="compositionally biased region" description="Basic and acidic residues" evidence="13">
    <location>
        <begin position="261"/>
        <end position="270"/>
    </location>
</feature>
<keyword evidence="7" id="KW-0460">Magnesium</keyword>
<dbReference type="GO" id="GO:0000706">
    <property type="term" value="P:meiotic DNA double-strand break processing"/>
    <property type="evidence" value="ECO:0007669"/>
    <property type="project" value="TreeGrafter"/>
</dbReference>
<keyword evidence="17" id="KW-1185">Reference proteome</keyword>
<dbReference type="GO" id="GO:0007131">
    <property type="term" value="P:reciprocal meiotic recombination"/>
    <property type="evidence" value="ECO:0007669"/>
    <property type="project" value="TreeGrafter"/>
</dbReference>
<evidence type="ECO:0000256" key="9">
    <source>
        <dbReference type="ARBA" id="ARBA00023125"/>
    </source>
</evidence>
<dbReference type="PANTHER" id="PTHR10848:SF0">
    <property type="entry name" value="MEIOTIC RECOMBINATION PROTEIN SPO11"/>
    <property type="match status" value="1"/>
</dbReference>
<evidence type="ECO:0000256" key="5">
    <source>
        <dbReference type="ARBA" id="ARBA00012895"/>
    </source>
</evidence>
<dbReference type="InterPro" id="IPR002815">
    <property type="entry name" value="Spo11/TopoVI_A"/>
</dbReference>
<dbReference type="Pfam" id="PF21180">
    <property type="entry name" value="TOP6A-Spo11_Toprim"/>
    <property type="match status" value="1"/>
</dbReference>
<evidence type="ECO:0000256" key="11">
    <source>
        <dbReference type="ARBA" id="ARBA00023242"/>
    </source>
</evidence>
<evidence type="ECO:0000256" key="4">
    <source>
        <dbReference type="ARBA" id="ARBA00006559"/>
    </source>
</evidence>
<reference evidence="16 17" key="1">
    <citation type="journal article" date="2016" name="Mol. Biol. Evol.">
        <title>Comparative Genomics of Early-Diverging Mushroom-Forming Fungi Provides Insights into the Origins of Lignocellulose Decay Capabilities.</title>
        <authorList>
            <person name="Nagy L.G."/>
            <person name="Riley R."/>
            <person name="Tritt A."/>
            <person name="Adam C."/>
            <person name="Daum C."/>
            <person name="Floudas D."/>
            <person name="Sun H."/>
            <person name="Yadav J.S."/>
            <person name="Pangilinan J."/>
            <person name="Larsson K.H."/>
            <person name="Matsuura K."/>
            <person name="Barry K."/>
            <person name="Labutti K."/>
            <person name="Kuo R."/>
            <person name="Ohm R.A."/>
            <person name="Bhattacharya S.S."/>
            <person name="Shirouzu T."/>
            <person name="Yoshinaga Y."/>
            <person name="Martin F.M."/>
            <person name="Grigoriev I.V."/>
            <person name="Hibbett D.S."/>
        </authorList>
    </citation>
    <scope>NUCLEOTIDE SEQUENCE [LARGE SCALE GENOMIC DNA]</scope>
    <source>
        <strain evidence="16 17">HHB10207 ss-3</strain>
    </source>
</reference>
<evidence type="ECO:0000256" key="3">
    <source>
        <dbReference type="ARBA" id="ARBA00004123"/>
    </source>
</evidence>
<dbReference type="PRINTS" id="PR01550">
    <property type="entry name" value="TOP6AFAMILY"/>
</dbReference>
<dbReference type="Gene3D" id="1.10.10.10">
    <property type="entry name" value="Winged helix-like DNA-binding domain superfamily/Winged helix DNA-binding domain"/>
    <property type="match status" value="1"/>
</dbReference>
<dbReference type="InterPro" id="IPR013049">
    <property type="entry name" value="Spo11/TopoVI_A_N"/>
</dbReference>
<comment type="cofactor">
    <cofactor evidence="2">
        <name>Mg(2+)</name>
        <dbReference type="ChEBI" id="CHEBI:18420"/>
    </cofactor>
</comment>
<dbReference type="SUPFAM" id="SSF56726">
    <property type="entry name" value="DNA topoisomerase IV, alpha subunit"/>
    <property type="match status" value="1"/>
</dbReference>
<evidence type="ECO:0000259" key="14">
    <source>
        <dbReference type="Pfam" id="PF04406"/>
    </source>
</evidence>
<dbReference type="GO" id="GO:0005524">
    <property type="term" value="F:ATP binding"/>
    <property type="evidence" value="ECO:0007669"/>
    <property type="project" value="InterPro"/>
</dbReference>
<dbReference type="AlphaFoldDB" id="A0A166IE17"/>
<evidence type="ECO:0000256" key="1">
    <source>
        <dbReference type="ARBA" id="ARBA00000185"/>
    </source>
</evidence>
<keyword evidence="8 12" id="KW-0799">Topoisomerase</keyword>
<feature type="domain" description="Spo11/DNA topoisomerase VI subunit A N-terminal" evidence="14">
    <location>
        <begin position="3"/>
        <end position="44"/>
    </location>
</feature>
<dbReference type="PANTHER" id="PTHR10848">
    <property type="entry name" value="MEIOTIC RECOMBINATION PROTEIN SPO11"/>
    <property type="match status" value="1"/>
</dbReference>
<dbReference type="EC" id="5.6.2.2" evidence="5"/>
<comment type="subcellular location">
    <subcellularLocation>
        <location evidence="3">Nucleus</location>
    </subcellularLocation>
</comment>
<feature type="domain" description="Topoisomerase 6 subunit A/Spo11 TOPRIM" evidence="15">
    <location>
        <begin position="95"/>
        <end position="255"/>
    </location>
</feature>
<evidence type="ECO:0000256" key="10">
    <source>
        <dbReference type="ARBA" id="ARBA00023235"/>
    </source>
</evidence>
<dbReference type="Proteomes" id="UP000076798">
    <property type="component" value="Unassembled WGS sequence"/>
</dbReference>
<accession>A0A166IE17</accession>
<evidence type="ECO:0000259" key="15">
    <source>
        <dbReference type="Pfam" id="PF21180"/>
    </source>
</evidence>
<comment type="catalytic activity">
    <reaction evidence="1 12">
        <text>ATP-dependent breakage, passage and rejoining of double-stranded DNA.</text>
        <dbReference type="EC" id="5.6.2.2"/>
    </reaction>
</comment>
<dbReference type="InterPro" id="IPR034136">
    <property type="entry name" value="TOPRIM_Topo6A/Spo11"/>
</dbReference>